<dbReference type="InterPro" id="IPR056931">
    <property type="entry name" value="D14-like"/>
</dbReference>
<keyword evidence="2" id="KW-1185">Reference proteome</keyword>
<proteinExistence type="predicted"/>
<dbReference type="RefSeq" id="WP_249301818.1">
    <property type="nucleotide sequence ID" value="NZ_JACRSP010000007.1"/>
</dbReference>
<comment type="caution">
    <text evidence="1">The sequence shown here is derived from an EMBL/GenBank/DDBJ whole genome shotgun (WGS) entry which is preliminary data.</text>
</comment>
<sequence length="121" mass="14055">MNSKAKGKRGELEWARFCREQGYDVRRTAQYCGNPLRAASAQRGGNMDSDSSDCIGLPGVHIEVKRTEHLRLYDAMEQAVRDNRDNGDLPIVAHRRNNSEWLVVMRADDWFRLYREWEAGR</sequence>
<dbReference type="Proteomes" id="UP000620366">
    <property type="component" value="Unassembled WGS sequence"/>
</dbReference>
<name>A0A926HVG1_9FIRM</name>
<organism evidence="1 2">
    <name type="scientific">Feifania hominis</name>
    <dbReference type="NCBI Taxonomy" id="2763660"/>
    <lineage>
        <taxon>Bacteria</taxon>
        <taxon>Bacillati</taxon>
        <taxon>Bacillota</taxon>
        <taxon>Clostridia</taxon>
        <taxon>Eubacteriales</taxon>
        <taxon>Feifaniaceae</taxon>
        <taxon>Feifania</taxon>
    </lineage>
</organism>
<gene>
    <name evidence="1" type="ORF">H8695_11370</name>
</gene>
<dbReference type="EMBL" id="JACRSP010000007">
    <property type="protein sequence ID" value="MBC8537288.1"/>
    <property type="molecule type" value="Genomic_DNA"/>
</dbReference>
<accession>A0A926HVG1</accession>
<evidence type="ECO:0000313" key="2">
    <source>
        <dbReference type="Proteomes" id="UP000620366"/>
    </source>
</evidence>
<evidence type="ECO:0000313" key="1">
    <source>
        <dbReference type="EMBL" id="MBC8537288.1"/>
    </source>
</evidence>
<dbReference type="Pfam" id="PF24608">
    <property type="entry name" value="PDDEXK_15"/>
    <property type="match status" value="1"/>
</dbReference>
<dbReference type="AlphaFoldDB" id="A0A926HVG1"/>
<protein>
    <submittedName>
        <fullName evidence="1">Uncharacterized protein</fullName>
    </submittedName>
</protein>
<reference evidence="1" key="1">
    <citation type="submission" date="2020-08" db="EMBL/GenBank/DDBJ databases">
        <title>Genome public.</title>
        <authorList>
            <person name="Liu C."/>
            <person name="Sun Q."/>
        </authorList>
    </citation>
    <scope>NUCLEOTIDE SEQUENCE</scope>
    <source>
        <strain evidence="1">BX7</strain>
    </source>
</reference>